<reference evidence="1 2" key="1">
    <citation type="submission" date="2019-03" db="EMBL/GenBank/DDBJ databases">
        <title>Genomic Encyclopedia of Type Strains, Phase IV (KMG-IV): sequencing the most valuable type-strain genomes for metagenomic binning, comparative biology and taxonomic classification.</title>
        <authorList>
            <person name="Goeker M."/>
        </authorList>
    </citation>
    <scope>NUCLEOTIDE SEQUENCE [LARGE SCALE GENOMIC DNA]</scope>
    <source>
        <strain evidence="1 2">DSM 101688</strain>
    </source>
</reference>
<protein>
    <submittedName>
        <fullName evidence="1">Uncharacterized protein</fullName>
    </submittedName>
</protein>
<organism evidence="1 2">
    <name type="scientific">Varunaivibrio sulfuroxidans</name>
    <dbReference type="NCBI Taxonomy" id="1773489"/>
    <lineage>
        <taxon>Bacteria</taxon>
        <taxon>Pseudomonadati</taxon>
        <taxon>Pseudomonadota</taxon>
        <taxon>Alphaproteobacteria</taxon>
        <taxon>Rhodospirillales</taxon>
        <taxon>Magnetovibrionaceae</taxon>
        <taxon>Varunaivibrio</taxon>
    </lineage>
</organism>
<dbReference type="InterPro" id="IPR010921">
    <property type="entry name" value="Trp_repressor/repl_initiator"/>
</dbReference>
<evidence type="ECO:0000313" key="1">
    <source>
        <dbReference type="EMBL" id="TCS62562.1"/>
    </source>
</evidence>
<evidence type="ECO:0000313" key="2">
    <source>
        <dbReference type="Proteomes" id="UP000295304"/>
    </source>
</evidence>
<proteinExistence type="predicted"/>
<dbReference type="EMBL" id="SLZW01000005">
    <property type="protein sequence ID" value="TCS62562.1"/>
    <property type="molecule type" value="Genomic_DNA"/>
</dbReference>
<dbReference type="GO" id="GO:0043565">
    <property type="term" value="F:sequence-specific DNA binding"/>
    <property type="evidence" value="ECO:0007669"/>
    <property type="project" value="InterPro"/>
</dbReference>
<dbReference type="OrthoDB" id="7367007at2"/>
<comment type="caution">
    <text evidence="1">The sequence shown here is derived from an EMBL/GenBank/DDBJ whole genome shotgun (WGS) entry which is preliminary data.</text>
</comment>
<keyword evidence="2" id="KW-1185">Reference proteome</keyword>
<accession>A0A4R3JAC0</accession>
<dbReference type="Gene3D" id="1.10.1750.10">
    <property type="match status" value="1"/>
</dbReference>
<dbReference type="AlphaFoldDB" id="A0A4R3JAC0"/>
<dbReference type="Proteomes" id="UP000295304">
    <property type="component" value="Unassembled WGS sequence"/>
</dbReference>
<sequence>MNALETRVALATLPTIKRAVAREFCVHDRALDAKWGGRQAVRARWVAIHLACRVIGLQAALVAAAFGCSAATVYRTNQCIAEMRREADTTAQIRKLTDFTRAAIARARRFAAFARPPEEVAPTDDDAMDGAPETLRTCLKCRKAFAADGPFNRICPPCARVNANASGSLGGLYL</sequence>
<gene>
    <name evidence="1" type="ORF">EDD55_105108</name>
</gene>
<dbReference type="RefSeq" id="WP_132939010.1">
    <property type="nucleotide sequence ID" value="NZ_CP119676.1"/>
</dbReference>
<name>A0A4R3JAC0_9PROT</name>
<dbReference type="SUPFAM" id="SSF48295">
    <property type="entry name" value="TrpR-like"/>
    <property type="match status" value="1"/>
</dbReference>